<dbReference type="InterPro" id="IPR036909">
    <property type="entry name" value="Cyt_c-like_dom_sf"/>
</dbReference>
<keyword evidence="2 4" id="KW-0479">Metal-binding</keyword>
<accession>A0A1I6LB00</accession>
<dbReference type="Gene3D" id="1.10.760.10">
    <property type="entry name" value="Cytochrome c-like domain"/>
    <property type="match status" value="2"/>
</dbReference>
<evidence type="ECO:0000256" key="1">
    <source>
        <dbReference type="ARBA" id="ARBA00022617"/>
    </source>
</evidence>
<evidence type="ECO:0000313" key="8">
    <source>
        <dbReference type="Proteomes" id="UP000199024"/>
    </source>
</evidence>
<dbReference type="PROSITE" id="PS51007">
    <property type="entry name" value="CYTC"/>
    <property type="match status" value="2"/>
</dbReference>
<evidence type="ECO:0000256" key="2">
    <source>
        <dbReference type="ARBA" id="ARBA00022723"/>
    </source>
</evidence>
<feature type="chain" id="PRO_5011493710" evidence="5">
    <location>
        <begin position="24"/>
        <end position="265"/>
    </location>
</feature>
<dbReference type="GO" id="GO:0009055">
    <property type="term" value="F:electron transfer activity"/>
    <property type="evidence" value="ECO:0007669"/>
    <property type="project" value="InterPro"/>
</dbReference>
<dbReference type="PANTHER" id="PTHR33546">
    <property type="entry name" value="LARGE, MULTIFUNCTIONAL SECRETED PROTEIN-RELATED"/>
    <property type="match status" value="1"/>
</dbReference>
<dbReference type="NCBIfam" id="TIGR02603">
    <property type="entry name" value="CxxCH_TIGR02603"/>
    <property type="match status" value="1"/>
</dbReference>
<dbReference type="GO" id="GO:0020037">
    <property type="term" value="F:heme binding"/>
    <property type="evidence" value="ECO:0007669"/>
    <property type="project" value="InterPro"/>
</dbReference>
<evidence type="ECO:0000259" key="6">
    <source>
        <dbReference type="PROSITE" id="PS51007"/>
    </source>
</evidence>
<sequence>MATRRSRAGALLLLFSGVLSLHAQTKTDAAAGAQTFSRNCAGCHGADGRGGERAPNIATNRLISDRSAEDLEAVVQNGVAGKGMPGFGYLGAQGVSDVVAYLRVLQGKDIVLKTTGDPAAGKALFFGKAACARCHMVKGAGGFLGPDLSAYASGITNEEIRLDIMEPDRRLQPMYTVAELILPNGTSLSGAVRAEDNFTITIQTNEGAFRTFAKASLRSVRHTGHSVMPNDYATRLSSEDFEDLISYLVVTASDAPPRPARRRRP</sequence>
<dbReference type="Pfam" id="PF00034">
    <property type="entry name" value="Cytochrom_C"/>
    <property type="match status" value="1"/>
</dbReference>
<keyword evidence="1 4" id="KW-0349">Heme</keyword>
<dbReference type="GO" id="GO:0046872">
    <property type="term" value="F:metal ion binding"/>
    <property type="evidence" value="ECO:0007669"/>
    <property type="project" value="UniProtKB-KW"/>
</dbReference>
<dbReference type="Proteomes" id="UP000199024">
    <property type="component" value="Unassembled WGS sequence"/>
</dbReference>
<dbReference type="STRING" id="474950.SAMN05421771_0503"/>
<dbReference type="InterPro" id="IPR013427">
    <property type="entry name" value="Haem-bd_dom_put"/>
</dbReference>
<organism evidence="7 8">
    <name type="scientific">Granulicella pectinivorans</name>
    <dbReference type="NCBI Taxonomy" id="474950"/>
    <lineage>
        <taxon>Bacteria</taxon>
        <taxon>Pseudomonadati</taxon>
        <taxon>Acidobacteriota</taxon>
        <taxon>Terriglobia</taxon>
        <taxon>Terriglobales</taxon>
        <taxon>Acidobacteriaceae</taxon>
        <taxon>Granulicella</taxon>
    </lineage>
</organism>
<dbReference type="Pfam" id="PF13442">
    <property type="entry name" value="Cytochrome_CBB3"/>
    <property type="match status" value="1"/>
</dbReference>
<evidence type="ECO:0000256" key="5">
    <source>
        <dbReference type="SAM" id="SignalP"/>
    </source>
</evidence>
<feature type="signal peptide" evidence="5">
    <location>
        <begin position="1"/>
        <end position="23"/>
    </location>
</feature>
<dbReference type="AlphaFoldDB" id="A0A1I6LB00"/>
<keyword evidence="5" id="KW-0732">Signal</keyword>
<keyword evidence="3 4" id="KW-0408">Iron</keyword>
<reference evidence="7 8" key="1">
    <citation type="submission" date="2016-10" db="EMBL/GenBank/DDBJ databases">
        <authorList>
            <person name="de Groot N.N."/>
        </authorList>
    </citation>
    <scope>NUCLEOTIDE SEQUENCE [LARGE SCALE GENOMIC DNA]</scope>
    <source>
        <strain evidence="7 8">DSM 21001</strain>
    </source>
</reference>
<keyword evidence="8" id="KW-1185">Reference proteome</keyword>
<proteinExistence type="predicted"/>
<dbReference type="PANTHER" id="PTHR33546:SF1">
    <property type="entry name" value="LARGE, MULTIFUNCTIONAL SECRETED PROTEIN"/>
    <property type="match status" value="1"/>
</dbReference>
<evidence type="ECO:0000256" key="4">
    <source>
        <dbReference type="PROSITE-ProRule" id="PRU00433"/>
    </source>
</evidence>
<evidence type="ECO:0000313" key="7">
    <source>
        <dbReference type="EMBL" id="SFS00656.1"/>
    </source>
</evidence>
<dbReference type="InterPro" id="IPR009056">
    <property type="entry name" value="Cyt_c-like_dom"/>
</dbReference>
<name>A0A1I6LB00_9BACT</name>
<dbReference type="RefSeq" id="WP_175528826.1">
    <property type="nucleotide sequence ID" value="NZ_FOZL01000001.1"/>
</dbReference>
<evidence type="ECO:0000256" key="3">
    <source>
        <dbReference type="ARBA" id="ARBA00023004"/>
    </source>
</evidence>
<protein>
    <submittedName>
        <fullName evidence="7">Putative heme-binding domain-containing protein</fullName>
    </submittedName>
</protein>
<dbReference type="SUPFAM" id="SSF46626">
    <property type="entry name" value="Cytochrome c"/>
    <property type="match status" value="2"/>
</dbReference>
<dbReference type="EMBL" id="FOZL01000001">
    <property type="protein sequence ID" value="SFS00656.1"/>
    <property type="molecule type" value="Genomic_DNA"/>
</dbReference>
<feature type="domain" description="Cytochrome c" evidence="6">
    <location>
        <begin position="116"/>
        <end position="252"/>
    </location>
</feature>
<gene>
    <name evidence="7" type="ORF">SAMN05421771_0503</name>
</gene>
<feature type="domain" description="Cytochrome c" evidence="6">
    <location>
        <begin position="27"/>
        <end position="106"/>
    </location>
</feature>